<name>A0A438DDG5_VITVI</name>
<proteinExistence type="predicted"/>
<accession>A0A438DDG5</accession>
<dbReference type="InterPro" id="IPR036526">
    <property type="entry name" value="C-N_Hydrolase_sf"/>
</dbReference>
<dbReference type="SUPFAM" id="SSF56317">
    <property type="entry name" value="Carbon-nitrogen hydrolase"/>
    <property type="match status" value="1"/>
</dbReference>
<dbReference type="AlphaFoldDB" id="A0A438DDG5"/>
<dbReference type="Proteomes" id="UP000288805">
    <property type="component" value="Unassembled WGS sequence"/>
</dbReference>
<protein>
    <submittedName>
        <fullName evidence="1">N-carbamoylputrescine amidase</fullName>
    </submittedName>
</protein>
<dbReference type="OrthoDB" id="412018at2759"/>
<evidence type="ECO:0000313" key="2">
    <source>
        <dbReference type="Proteomes" id="UP000288805"/>
    </source>
</evidence>
<comment type="caution">
    <text evidence="1">The sequence shown here is derived from an EMBL/GenBank/DDBJ whole genome shotgun (WGS) entry which is preliminary data.</text>
</comment>
<sequence length="104" mass="11718">MAAVGREVEKREGRMEGNRVVVVSALQFACTDDVPTNLNTAERLVRDAHRKGANIILIQWSLRSFVCFNSGVLYPRANAECCEPNRSRCVLGQFRYLGTWEEGN</sequence>
<dbReference type="EMBL" id="QGNW01001675">
    <property type="protein sequence ID" value="RVW33478.1"/>
    <property type="molecule type" value="Genomic_DNA"/>
</dbReference>
<evidence type="ECO:0000313" key="1">
    <source>
        <dbReference type="EMBL" id="RVW33478.1"/>
    </source>
</evidence>
<organism evidence="1 2">
    <name type="scientific">Vitis vinifera</name>
    <name type="common">Grape</name>
    <dbReference type="NCBI Taxonomy" id="29760"/>
    <lineage>
        <taxon>Eukaryota</taxon>
        <taxon>Viridiplantae</taxon>
        <taxon>Streptophyta</taxon>
        <taxon>Embryophyta</taxon>
        <taxon>Tracheophyta</taxon>
        <taxon>Spermatophyta</taxon>
        <taxon>Magnoliopsida</taxon>
        <taxon>eudicotyledons</taxon>
        <taxon>Gunneridae</taxon>
        <taxon>Pentapetalae</taxon>
        <taxon>rosids</taxon>
        <taxon>Vitales</taxon>
        <taxon>Vitaceae</taxon>
        <taxon>Viteae</taxon>
        <taxon>Vitis</taxon>
    </lineage>
</organism>
<gene>
    <name evidence="1" type="primary">CPA_3</name>
    <name evidence="1" type="ORF">CK203_096600</name>
</gene>
<dbReference type="Gene3D" id="3.60.110.10">
    <property type="entry name" value="Carbon-nitrogen hydrolase"/>
    <property type="match status" value="1"/>
</dbReference>
<reference evidence="1 2" key="1">
    <citation type="journal article" date="2018" name="PLoS Genet.">
        <title>Population sequencing reveals clonal diversity and ancestral inbreeding in the grapevine cultivar Chardonnay.</title>
        <authorList>
            <person name="Roach M.J."/>
            <person name="Johnson D.L."/>
            <person name="Bohlmann J."/>
            <person name="van Vuuren H.J."/>
            <person name="Jones S.J."/>
            <person name="Pretorius I.S."/>
            <person name="Schmidt S.A."/>
            <person name="Borneman A.R."/>
        </authorList>
    </citation>
    <scope>NUCLEOTIDE SEQUENCE [LARGE SCALE GENOMIC DNA]</scope>
    <source>
        <strain evidence="2">cv. Chardonnay</strain>
        <tissue evidence="1">Leaf</tissue>
    </source>
</reference>